<organism evidence="2 3">
    <name type="scientific">Nocardioides caricicola</name>
    <dbReference type="NCBI Taxonomy" id="634770"/>
    <lineage>
        <taxon>Bacteria</taxon>
        <taxon>Bacillati</taxon>
        <taxon>Actinomycetota</taxon>
        <taxon>Actinomycetes</taxon>
        <taxon>Propionibacteriales</taxon>
        <taxon>Nocardioidaceae</taxon>
        <taxon>Nocardioides</taxon>
    </lineage>
</organism>
<evidence type="ECO:0000256" key="1">
    <source>
        <dbReference type="SAM" id="Phobius"/>
    </source>
</evidence>
<keyword evidence="1" id="KW-0472">Membrane</keyword>
<comment type="caution">
    <text evidence="2">The sequence shown here is derived from an EMBL/GenBank/DDBJ whole genome shotgun (WGS) entry which is preliminary data.</text>
</comment>
<keyword evidence="1" id="KW-0812">Transmembrane</keyword>
<gene>
    <name evidence="2" type="ORF">ACFPKY_11070</name>
</gene>
<keyword evidence="1" id="KW-1133">Transmembrane helix</keyword>
<evidence type="ECO:0000313" key="2">
    <source>
        <dbReference type="EMBL" id="MFC5493647.1"/>
    </source>
</evidence>
<accession>A0ABW0N1A9</accession>
<proteinExistence type="predicted"/>
<dbReference type="RefSeq" id="WP_345173051.1">
    <property type="nucleotide sequence ID" value="NZ_BAABFQ010000004.1"/>
</dbReference>
<evidence type="ECO:0000313" key="3">
    <source>
        <dbReference type="Proteomes" id="UP001595956"/>
    </source>
</evidence>
<feature type="transmembrane region" description="Helical" evidence="1">
    <location>
        <begin position="21"/>
        <end position="44"/>
    </location>
</feature>
<evidence type="ECO:0008006" key="4">
    <source>
        <dbReference type="Google" id="ProtNLM"/>
    </source>
</evidence>
<name>A0ABW0N1A9_9ACTN</name>
<keyword evidence="3" id="KW-1185">Reference proteome</keyword>
<feature type="transmembrane region" description="Helical" evidence="1">
    <location>
        <begin position="50"/>
        <end position="70"/>
    </location>
</feature>
<reference evidence="3" key="1">
    <citation type="journal article" date="2019" name="Int. J. Syst. Evol. Microbiol.">
        <title>The Global Catalogue of Microorganisms (GCM) 10K type strain sequencing project: providing services to taxonomists for standard genome sequencing and annotation.</title>
        <authorList>
            <consortium name="The Broad Institute Genomics Platform"/>
            <consortium name="The Broad Institute Genome Sequencing Center for Infectious Disease"/>
            <person name="Wu L."/>
            <person name="Ma J."/>
        </authorList>
    </citation>
    <scope>NUCLEOTIDE SEQUENCE [LARGE SCALE GENOMIC DNA]</scope>
    <source>
        <strain evidence="3">KACC 13778</strain>
    </source>
</reference>
<sequence>MSAPLDDLPVSDYRLAPAIGVRFVGGLLVLVAVLVFATTLLVGLLDLPGWLMLLAAVLGLLAVAVGGYVVTRRIAVVRLGADGYRVRLVRGVGVAAAGWKDVREAVTSTDGVGAPVVVLRLRDDRATTIPVRVLAADREDFVRDLLAHLQRGQGIRPL</sequence>
<dbReference type="EMBL" id="JBHSMD010000003">
    <property type="protein sequence ID" value="MFC5493647.1"/>
    <property type="molecule type" value="Genomic_DNA"/>
</dbReference>
<protein>
    <recommendedName>
        <fullName evidence="4">PH domain-containing protein</fullName>
    </recommendedName>
</protein>
<dbReference type="Proteomes" id="UP001595956">
    <property type="component" value="Unassembled WGS sequence"/>
</dbReference>